<evidence type="ECO:0000313" key="1">
    <source>
        <dbReference type="EMBL" id="QAA76900.1"/>
    </source>
</evidence>
<reference evidence="2" key="1">
    <citation type="submission" date="2018-12" db="EMBL/GenBank/DDBJ databases">
        <title>Complete genome sequence of an uncultured bacterium of the candidate phylum Bipolaricaulota.</title>
        <authorList>
            <person name="Kadnikov V.V."/>
            <person name="Mardanov A.V."/>
            <person name="Beletsky A.V."/>
            <person name="Frank Y.A."/>
            <person name="Karnachuk O.V."/>
            <person name="Ravin N.V."/>
        </authorList>
    </citation>
    <scope>NUCLEOTIDE SEQUENCE [LARGE SCALE GENOMIC DNA]</scope>
</reference>
<sequence>MLLTARAVAKVGARLRVHGARGPRGMILSKTGSVWFAPLREPESPAKVKAVRS</sequence>
<dbReference type="Proteomes" id="UP000287233">
    <property type="component" value="Chromosome"/>
</dbReference>
<protein>
    <submittedName>
        <fullName evidence="1">Uncharacterized protein</fullName>
    </submittedName>
</protein>
<evidence type="ECO:0000313" key="2">
    <source>
        <dbReference type="Proteomes" id="UP000287233"/>
    </source>
</evidence>
<proteinExistence type="predicted"/>
<organism evidence="1 2">
    <name type="scientific">Bipolaricaulis sibiricus</name>
    <dbReference type="NCBI Taxonomy" id="2501609"/>
    <lineage>
        <taxon>Bacteria</taxon>
        <taxon>Candidatus Bipolaricaulota</taxon>
        <taxon>Candidatus Bipolaricaulia</taxon>
        <taxon>Candidatus Bipolaricaulales</taxon>
        <taxon>Candidatus Bipolaricaulaceae</taxon>
        <taxon>Candidatus Bipolaricaulis</taxon>
    </lineage>
</organism>
<dbReference type="KEGG" id="bih:BIP78_1134"/>
<name>A0A410FVH2_BIPS1</name>
<gene>
    <name evidence="1" type="ORF">BIP78_1134</name>
</gene>
<accession>A0A410FVH2</accession>
<dbReference type="AlphaFoldDB" id="A0A410FVH2"/>
<dbReference type="EMBL" id="CP034928">
    <property type="protein sequence ID" value="QAA76900.1"/>
    <property type="molecule type" value="Genomic_DNA"/>
</dbReference>